<comment type="caution">
    <text evidence="3">The sequence shown here is derived from an EMBL/GenBank/DDBJ whole genome shotgun (WGS) entry which is preliminary data.</text>
</comment>
<dbReference type="PANTHER" id="PTHR33074">
    <property type="entry name" value="EXPRESSED PROTEIN-RELATED"/>
    <property type="match status" value="1"/>
</dbReference>
<dbReference type="SUPFAM" id="SSF54928">
    <property type="entry name" value="RNA-binding domain, RBD"/>
    <property type="match status" value="1"/>
</dbReference>
<evidence type="ECO:0000313" key="3">
    <source>
        <dbReference type="EMBL" id="KAK1616459.1"/>
    </source>
</evidence>
<dbReference type="Proteomes" id="UP001231189">
    <property type="component" value="Unassembled WGS sequence"/>
</dbReference>
<dbReference type="PROSITE" id="PS50102">
    <property type="entry name" value="RRM"/>
    <property type="match status" value="1"/>
</dbReference>
<keyword evidence="4" id="KW-1185">Reference proteome</keyword>
<dbReference type="Gene3D" id="3.30.70.330">
    <property type="match status" value="1"/>
</dbReference>
<accession>A0AAD8VRE1</accession>
<evidence type="ECO:0000256" key="1">
    <source>
        <dbReference type="PROSITE-ProRule" id="PRU00176"/>
    </source>
</evidence>
<feature type="domain" description="RRM" evidence="2">
    <location>
        <begin position="467"/>
        <end position="539"/>
    </location>
</feature>
<evidence type="ECO:0000259" key="2">
    <source>
        <dbReference type="PROSITE" id="PS50102"/>
    </source>
</evidence>
<dbReference type="EMBL" id="JAUUTY010000006">
    <property type="protein sequence ID" value="KAK1616459.1"/>
    <property type="molecule type" value="Genomic_DNA"/>
</dbReference>
<dbReference type="PANTHER" id="PTHR33074:SF102">
    <property type="entry name" value="DUF1618 DOMAIN-CONTAINING PROTEIN"/>
    <property type="match status" value="1"/>
</dbReference>
<dbReference type="InterPro" id="IPR000504">
    <property type="entry name" value="RRM_dom"/>
</dbReference>
<protein>
    <recommendedName>
        <fullName evidence="2">RRM domain-containing protein</fullName>
    </recommendedName>
</protein>
<sequence length="596" mass="67119">MAAPKFFNISSYSFKPPALPDRDATTLRPDWVLLDTKAYISDLTNGTTATASASNGVPVGVTFWVVDLPTLSHFSVNCEAHSDFAEEPRVICSDKNVVVLCLYWLSTKSARYRVLHDYFVYTARSPKNAAPSLIRLPNPRPRRVFSPLDMGILPTADGEGFVIAVVCPQQMFPGLYYLHTFLSKDWRWNTRSALLEPQSAAGRTNVKNHRTDKVIPLTEEGSLGWVDHWRGIMLCNVLDVDNPNPVVRCIPLPKPMAGNMDIENCPWLYRDVAYIGGRIKFVELEVTEIRPPKNDQRTGGLSDHIPDMLFDSDMELDDDSTCVVEDKAEDTVRWRAVAWVRETSQKCWIKDCEAGIDDIAIDNNAAHSNSLPPLKNLMTAAPTLSMCGEEIVVYLMCKLKMKDDNAWLIAINMTRKTLEDMTLFSAKRTFFFNTTYRPCSLSKHLDMAADNREVGVQIKEEDDSESRTVLVDRLDPRVTEEELRCIFAKSGELGDVQILADQQRASVKFVHMCSAGNAIREFNGFLIGRNHIRVSWKCKTLNKQQTGDAKFSGASSCDHTAEGTFRYPKRSRLEAHLYHLQQLKLLPPPFRSADGG</sequence>
<organism evidence="3 4">
    <name type="scientific">Lolium multiflorum</name>
    <name type="common">Italian ryegrass</name>
    <name type="synonym">Lolium perenne subsp. multiflorum</name>
    <dbReference type="NCBI Taxonomy" id="4521"/>
    <lineage>
        <taxon>Eukaryota</taxon>
        <taxon>Viridiplantae</taxon>
        <taxon>Streptophyta</taxon>
        <taxon>Embryophyta</taxon>
        <taxon>Tracheophyta</taxon>
        <taxon>Spermatophyta</taxon>
        <taxon>Magnoliopsida</taxon>
        <taxon>Liliopsida</taxon>
        <taxon>Poales</taxon>
        <taxon>Poaceae</taxon>
        <taxon>BOP clade</taxon>
        <taxon>Pooideae</taxon>
        <taxon>Poodae</taxon>
        <taxon>Poeae</taxon>
        <taxon>Poeae Chloroplast Group 2 (Poeae type)</taxon>
        <taxon>Loliodinae</taxon>
        <taxon>Loliinae</taxon>
        <taxon>Lolium</taxon>
    </lineage>
</organism>
<dbReference type="GO" id="GO:0003723">
    <property type="term" value="F:RNA binding"/>
    <property type="evidence" value="ECO:0007669"/>
    <property type="project" value="UniProtKB-UniRule"/>
</dbReference>
<name>A0AAD8VRE1_LOLMU</name>
<dbReference type="Pfam" id="PF00076">
    <property type="entry name" value="RRM_1"/>
    <property type="match status" value="1"/>
</dbReference>
<dbReference type="InterPro" id="IPR011676">
    <property type="entry name" value="DUF1618"/>
</dbReference>
<dbReference type="AlphaFoldDB" id="A0AAD8VRE1"/>
<gene>
    <name evidence="3" type="ORF">QYE76_021976</name>
</gene>
<reference evidence="3" key="1">
    <citation type="submission" date="2023-07" db="EMBL/GenBank/DDBJ databases">
        <title>A chromosome-level genome assembly of Lolium multiflorum.</title>
        <authorList>
            <person name="Chen Y."/>
            <person name="Copetti D."/>
            <person name="Kolliker R."/>
            <person name="Studer B."/>
        </authorList>
    </citation>
    <scope>NUCLEOTIDE SEQUENCE</scope>
    <source>
        <strain evidence="3">02402/16</strain>
        <tissue evidence="3">Leaf</tissue>
    </source>
</reference>
<dbReference type="Pfam" id="PF07762">
    <property type="entry name" value="DUF1618"/>
    <property type="match status" value="1"/>
</dbReference>
<evidence type="ECO:0000313" key="4">
    <source>
        <dbReference type="Proteomes" id="UP001231189"/>
    </source>
</evidence>
<dbReference type="InterPro" id="IPR035979">
    <property type="entry name" value="RBD_domain_sf"/>
</dbReference>
<dbReference type="InterPro" id="IPR012677">
    <property type="entry name" value="Nucleotide-bd_a/b_plait_sf"/>
</dbReference>
<proteinExistence type="predicted"/>
<dbReference type="SMART" id="SM00360">
    <property type="entry name" value="RRM"/>
    <property type="match status" value="1"/>
</dbReference>
<keyword evidence="1" id="KW-0694">RNA-binding</keyword>